<feature type="transmembrane region" description="Helical" evidence="1">
    <location>
        <begin position="60"/>
        <end position="83"/>
    </location>
</feature>
<comment type="caution">
    <text evidence="2">The sequence shown here is derived from an EMBL/GenBank/DDBJ whole genome shotgun (WGS) entry which is preliminary data.</text>
</comment>
<organism evidence="2 3">
    <name type="scientific">Pedobacter yulinensis</name>
    <dbReference type="NCBI Taxonomy" id="2126353"/>
    <lineage>
        <taxon>Bacteria</taxon>
        <taxon>Pseudomonadati</taxon>
        <taxon>Bacteroidota</taxon>
        <taxon>Sphingobacteriia</taxon>
        <taxon>Sphingobacteriales</taxon>
        <taxon>Sphingobacteriaceae</taxon>
        <taxon>Pedobacter</taxon>
    </lineage>
</organism>
<accession>A0A2T3HIS3</accession>
<dbReference type="RefSeq" id="WP_107216805.1">
    <property type="nucleotide sequence ID" value="NZ_KZ686270.1"/>
</dbReference>
<evidence type="ECO:0000256" key="1">
    <source>
        <dbReference type="SAM" id="Phobius"/>
    </source>
</evidence>
<keyword evidence="1" id="KW-1133">Transmembrane helix</keyword>
<name>A0A2T3HIS3_9SPHI</name>
<reference evidence="2 3" key="1">
    <citation type="submission" date="2018-03" db="EMBL/GenBank/DDBJ databases">
        <authorList>
            <person name="Keele B.F."/>
        </authorList>
    </citation>
    <scope>NUCLEOTIDE SEQUENCE [LARGE SCALE GENOMIC DNA]</scope>
    <source>
        <strain evidence="2 3">YL28-9</strain>
    </source>
</reference>
<protein>
    <submittedName>
        <fullName evidence="2">DUF983 domain-containing protein</fullName>
    </submittedName>
</protein>
<gene>
    <name evidence="2" type="ORF">C7T94_16315</name>
</gene>
<proteinExistence type="predicted"/>
<keyword evidence="3" id="KW-1185">Reference proteome</keyword>
<evidence type="ECO:0000313" key="3">
    <source>
        <dbReference type="Proteomes" id="UP000240912"/>
    </source>
</evidence>
<keyword evidence="1" id="KW-0812">Transmembrane</keyword>
<keyword evidence="1" id="KW-0472">Membrane</keyword>
<dbReference type="EMBL" id="PYLS01000006">
    <property type="protein sequence ID" value="PST82344.1"/>
    <property type="molecule type" value="Genomic_DNA"/>
</dbReference>
<dbReference type="OrthoDB" id="9790326at2"/>
<feature type="transmembrane region" description="Helical" evidence="1">
    <location>
        <begin position="95"/>
        <end position="114"/>
    </location>
</feature>
<dbReference type="Proteomes" id="UP000240912">
    <property type="component" value="Unassembled WGS sequence"/>
</dbReference>
<evidence type="ECO:0000313" key="2">
    <source>
        <dbReference type="EMBL" id="PST82344.1"/>
    </source>
</evidence>
<dbReference type="AlphaFoldDB" id="A0A2T3HIS3"/>
<sequence>MDNTQKPKLYISQWYGFRNAKCPRCRRGNIFEGSAYSFKAQKMNELCPHCGLKFEREPGYFYVSMFVSYAMSVAQIITLSVASYVLGLKLDYENLWYFIGIILAGVLLLAPFNFRYSRVVLLYWLSPGLHYNPEKSADHISPDNRVTPPRV</sequence>